<evidence type="ECO:0008006" key="3">
    <source>
        <dbReference type="Google" id="ProtNLM"/>
    </source>
</evidence>
<organism evidence="1 2">
    <name type="scientific">Micromonospora fluostatini</name>
    <dbReference type="NCBI Taxonomy" id="1629071"/>
    <lineage>
        <taxon>Bacteria</taxon>
        <taxon>Bacillati</taxon>
        <taxon>Actinomycetota</taxon>
        <taxon>Actinomycetes</taxon>
        <taxon>Micromonosporales</taxon>
        <taxon>Micromonosporaceae</taxon>
        <taxon>Micromonospora</taxon>
    </lineage>
</organism>
<accession>A0ABY2DFK4</accession>
<keyword evidence="2" id="KW-1185">Reference proteome</keyword>
<sequence length="102" mass="11205">MTFTDREILATATHPDFRAWLARIRHIGGCQHPVHLVGHTLTVAPSQSRHLIPGVRTRSRFRLGRQPGPAGVPQYELVADSADVIELAEPFELKLPVAAIAP</sequence>
<protein>
    <recommendedName>
        <fullName evidence="3">Transcriptional regulator</fullName>
    </recommendedName>
</protein>
<name>A0ABY2DFK4_9ACTN</name>
<evidence type="ECO:0000313" key="2">
    <source>
        <dbReference type="Proteomes" id="UP000295626"/>
    </source>
</evidence>
<comment type="caution">
    <text evidence="1">The sequence shown here is derived from an EMBL/GenBank/DDBJ whole genome shotgun (WGS) entry which is preliminary data.</text>
</comment>
<reference evidence="1 2" key="1">
    <citation type="submission" date="2019-02" db="EMBL/GenBank/DDBJ databases">
        <title>Draft genome sequences of novel Actinobacteria.</title>
        <authorList>
            <person name="Sahin N."/>
            <person name="Ay H."/>
            <person name="Saygin H."/>
        </authorList>
    </citation>
    <scope>NUCLEOTIDE SEQUENCE [LARGE SCALE GENOMIC DNA]</scope>
    <source>
        <strain evidence="1 2">JCM 30529</strain>
    </source>
</reference>
<evidence type="ECO:0000313" key="1">
    <source>
        <dbReference type="EMBL" id="TDB91774.1"/>
    </source>
</evidence>
<dbReference type="EMBL" id="SMKE01000512">
    <property type="protein sequence ID" value="TDB91774.1"/>
    <property type="molecule type" value="Genomic_DNA"/>
</dbReference>
<proteinExistence type="predicted"/>
<dbReference type="Proteomes" id="UP000295626">
    <property type="component" value="Unassembled WGS sequence"/>
</dbReference>
<gene>
    <name evidence="1" type="ORF">E1091_13575</name>
</gene>